<dbReference type="Proteomes" id="UP000234681">
    <property type="component" value="Chromosome 16"/>
</dbReference>
<sequence>MIDKIRRAVETKLKNQQKLQKSRTKQLLGKLIKP</sequence>
<reference evidence="2" key="1">
    <citation type="journal article" date="2005" name="Genome Res.">
        <title>Gene and alternative splicing annotation with AIR.</title>
        <authorList>
            <person name="Florea L."/>
            <person name="Di Francesco V."/>
            <person name="Miller J."/>
            <person name="Turner R."/>
            <person name="Yao A."/>
            <person name="Harris M."/>
            <person name="Walenz B."/>
            <person name="Mobarry C."/>
            <person name="Merkulov G.V."/>
            <person name="Charlab R."/>
            <person name="Dew I."/>
            <person name="Deng Z."/>
            <person name="Istrail S."/>
            <person name="Li P."/>
            <person name="Sutton G."/>
        </authorList>
    </citation>
    <scope>NUCLEOTIDE SEQUENCE</scope>
    <source>
        <strain evidence="2">BN</strain>
    </source>
</reference>
<organism evidence="2">
    <name type="scientific">Rattus norvegicus</name>
    <name type="common">Rat</name>
    <dbReference type="NCBI Taxonomy" id="10116"/>
    <lineage>
        <taxon>Eukaryota</taxon>
        <taxon>Metazoa</taxon>
        <taxon>Chordata</taxon>
        <taxon>Craniata</taxon>
        <taxon>Vertebrata</taxon>
        <taxon>Euteleostomi</taxon>
        <taxon>Mammalia</taxon>
        <taxon>Eutheria</taxon>
        <taxon>Euarchontoglires</taxon>
        <taxon>Glires</taxon>
        <taxon>Rodentia</taxon>
        <taxon>Myomorpha</taxon>
        <taxon>Muroidea</taxon>
        <taxon>Muridae</taxon>
        <taxon>Murinae</taxon>
        <taxon>Rattus</taxon>
    </lineage>
</organism>
<reference evidence="2" key="2">
    <citation type="submission" date="2005-09" db="EMBL/GenBank/DDBJ databases">
        <authorList>
            <person name="Mural R.J."/>
            <person name="Li P.W."/>
            <person name="Adams M.D."/>
            <person name="Amanatides P.G."/>
            <person name="Baden-Tillson H."/>
            <person name="Barnstead M."/>
            <person name="Chin S.H."/>
            <person name="Dew I."/>
            <person name="Evans C.A."/>
            <person name="Ferriera S."/>
            <person name="Flanigan M."/>
            <person name="Fosler C."/>
            <person name="Glodek A."/>
            <person name="Gu Z."/>
            <person name="Holt R.A."/>
            <person name="Jennings D."/>
            <person name="Kraft C.L."/>
            <person name="Lu F."/>
            <person name="Nguyen T."/>
            <person name="Nusskern D.R."/>
            <person name="Pfannkoch C.M."/>
            <person name="Sitter C."/>
            <person name="Sutton G.G."/>
            <person name="Venter J.C."/>
            <person name="Wang Z."/>
            <person name="Woodage T."/>
            <person name="Zheng X.H."/>
            <person name="Zhong F."/>
        </authorList>
    </citation>
    <scope>NUCLEOTIDE SEQUENCE</scope>
    <source>
        <strain evidence="2">BN</strain>
    </source>
</reference>
<evidence type="ECO:0000313" key="2">
    <source>
        <dbReference type="EMBL" id="EDM08836.1"/>
    </source>
</evidence>
<gene>
    <name evidence="2" type="ORF">rCG_43100</name>
</gene>
<dbReference type="AlphaFoldDB" id="A6IWN6"/>
<name>A6IWN6_RAT</name>
<accession>A6IWN6</accession>
<evidence type="ECO:0000256" key="1">
    <source>
        <dbReference type="SAM" id="MobiDB-lite"/>
    </source>
</evidence>
<feature type="region of interest" description="Disordered" evidence="1">
    <location>
        <begin position="12"/>
        <end position="34"/>
    </location>
</feature>
<protein>
    <submittedName>
        <fullName evidence="2">RCG43100, isoform CRA_a</fullName>
    </submittedName>
</protein>
<dbReference type="EMBL" id="CH473970">
    <property type="protein sequence ID" value="EDM08836.1"/>
    <property type="molecule type" value="Genomic_DNA"/>
</dbReference>
<proteinExistence type="predicted"/>